<name>A0A8J2PYL9_9HEXA</name>
<protein>
    <recommendedName>
        <fullName evidence="3">Ankyrin repeat domain-containing protein</fullName>
    </recommendedName>
</protein>
<gene>
    <name evidence="1" type="ORF">AFUS01_LOCUS42830</name>
</gene>
<sequence length="98" mass="11105">MQKFENAKLYNIDQLIENAWKGEDLEASLYDFLHLVQDDEISVDYSHSLTSVTMLMALCALGDASKVEQALDMGANVYYRSSNGYTARDWAIAFAHFD</sequence>
<organism evidence="1 2">
    <name type="scientific">Allacma fusca</name>
    <dbReference type="NCBI Taxonomy" id="39272"/>
    <lineage>
        <taxon>Eukaryota</taxon>
        <taxon>Metazoa</taxon>
        <taxon>Ecdysozoa</taxon>
        <taxon>Arthropoda</taxon>
        <taxon>Hexapoda</taxon>
        <taxon>Collembola</taxon>
        <taxon>Symphypleona</taxon>
        <taxon>Sminthuridae</taxon>
        <taxon>Allacma</taxon>
    </lineage>
</organism>
<keyword evidence="2" id="KW-1185">Reference proteome</keyword>
<evidence type="ECO:0008006" key="3">
    <source>
        <dbReference type="Google" id="ProtNLM"/>
    </source>
</evidence>
<accession>A0A8J2PYL9</accession>
<dbReference type="AlphaFoldDB" id="A0A8J2PYL9"/>
<evidence type="ECO:0000313" key="2">
    <source>
        <dbReference type="Proteomes" id="UP000708208"/>
    </source>
</evidence>
<feature type="non-terminal residue" evidence="1">
    <location>
        <position position="1"/>
    </location>
</feature>
<reference evidence="1" key="1">
    <citation type="submission" date="2021-06" db="EMBL/GenBank/DDBJ databases">
        <authorList>
            <person name="Hodson N. C."/>
            <person name="Mongue J. A."/>
            <person name="Jaron S. K."/>
        </authorList>
    </citation>
    <scope>NUCLEOTIDE SEQUENCE</scope>
</reference>
<dbReference type="Proteomes" id="UP000708208">
    <property type="component" value="Unassembled WGS sequence"/>
</dbReference>
<dbReference type="OrthoDB" id="6103986at2759"/>
<comment type="caution">
    <text evidence="1">The sequence shown here is derived from an EMBL/GenBank/DDBJ whole genome shotgun (WGS) entry which is preliminary data.</text>
</comment>
<dbReference type="EMBL" id="CAJVCH010568923">
    <property type="protein sequence ID" value="CAG7833187.1"/>
    <property type="molecule type" value="Genomic_DNA"/>
</dbReference>
<proteinExistence type="predicted"/>
<evidence type="ECO:0000313" key="1">
    <source>
        <dbReference type="EMBL" id="CAG7833187.1"/>
    </source>
</evidence>